<dbReference type="EMBL" id="MNCJ02000330">
    <property type="protein sequence ID" value="KAF5766413.1"/>
    <property type="molecule type" value="Genomic_DNA"/>
</dbReference>
<dbReference type="Gramene" id="mRNA:HanXRQr2_Chr15g0715091">
    <property type="protein sequence ID" value="CDS:HanXRQr2_Chr15g0715091.1"/>
    <property type="gene ID" value="HanXRQr2_Chr15g0715091"/>
</dbReference>
<dbReference type="PANTHER" id="PTHR48435:SF1">
    <property type="entry name" value="POLYPROTEIN"/>
    <property type="match status" value="1"/>
</dbReference>
<accession>A0A9K3E3Z5</accession>
<organism evidence="2 3">
    <name type="scientific">Helianthus annuus</name>
    <name type="common">Common sunflower</name>
    <dbReference type="NCBI Taxonomy" id="4232"/>
    <lineage>
        <taxon>Eukaryota</taxon>
        <taxon>Viridiplantae</taxon>
        <taxon>Streptophyta</taxon>
        <taxon>Embryophyta</taxon>
        <taxon>Tracheophyta</taxon>
        <taxon>Spermatophyta</taxon>
        <taxon>Magnoliopsida</taxon>
        <taxon>eudicotyledons</taxon>
        <taxon>Gunneridae</taxon>
        <taxon>Pentapetalae</taxon>
        <taxon>asterids</taxon>
        <taxon>campanulids</taxon>
        <taxon>Asterales</taxon>
        <taxon>Asteraceae</taxon>
        <taxon>Asteroideae</taxon>
        <taxon>Heliantheae alliance</taxon>
        <taxon>Heliantheae</taxon>
        <taxon>Helianthus</taxon>
    </lineage>
</organism>
<protein>
    <submittedName>
        <fullName evidence="2">Uncharacterized protein</fullName>
    </submittedName>
</protein>
<reference evidence="2" key="2">
    <citation type="submission" date="2020-06" db="EMBL/GenBank/DDBJ databases">
        <title>Helianthus annuus Genome sequencing and assembly Release 2.</title>
        <authorList>
            <person name="Gouzy J."/>
            <person name="Langlade N."/>
            <person name="Munos S."/>
        </authorList>
    </citation>
    <scope>NUCLEOTIDE SEQUENCE</scope>
    <source>
        <tissue evidence="2">Leaves</tissue>
    </source>
</reference>
<feature type="region of interest" description="Disordered" evidence="1">
    <location>
        <begin position="53"/>
        <end position="82"/>
    </location>
</feature>
<name>A0A9K3E3Z5_HELAN</name>
<gene>
    <name evidence="2" type="ORF">HanXRQr2_Chr15g0715091</name>
</gene>
<dbReference type="AlphaFoldDB" id="A0A9K3E3Z5"/>
<proteinExistence type="predicted"/>
<dbReference type="Proteomes" id="UP000215914">
    <property type="component" value="Unassembled WGS sequence"/>
</dbReference>
<dbReference type="PANTHER" id="PTHR48435">
    <property type="entry name" value="POLYPROTEIN"/>
    <property type="match status" value="1"/>
</dbReference>
<sequence length="250" mass="29202">MQMVAPVIAPLIHDDTSSVSEESSTSQFYEEVTPTDEFEHLFMNKDANERAYVSDTDDEASQTSPQINERAPPNTDSKQQFTFDDIPPAKWRDRSIEMLTWCTAELQYYSIDMVIKRFLARCQGRLRDWYISLGDYRHTNILKSKNPEEFINAIYYEFIGNPLDHTIRAREEFLKMKCCSFRPKDLEKHYNRTSERFYCLQGIDDVNLKQVFQNSFPESLSNEAYRALETKNMTVTQASLGGLYQLIMNS</sequence>
<evidence type="ECO:0000313" key="2">
    <source>
        <dbReference type="EMBL" id="KAF5766413.1"/>
    </source>
</evidence>
<evidence type="ECO:0000256" key="1">
    <source>
        <dbReference type="SAM" id="MobiDB-lite"/>
    </source>
</evidence>
<keyword evidence="3" id="KW-1185">Reference proteome</keyword>
<evidence type="ECO:0000313" key="3">
    <source>
        <dbReference type="Proteomes" id="UP000215914"/>
    </source>
</evidence>
<reference evidence="2" key="1">
    <citation type="journal article" date="2017" name="Nature">
        <title>The sunflower genome provides insights into oil metabolism, flowering and Asterid evolution.</title>
        <authorList>
            <person name="Badouin H."/>
            <person name="Gouzy J."/>
            <person name="Grassa C.J."/>
            <person name="Murat F."/>
            <person name="Staton S.E."/>
            <person name="Cottret L."/>
            <person name="Lelandais-Briere C."/>
            <person name="Owens G.L."/>
            <person name="Carrere S."/>
            <person name="Mayjonade B."/>
            <person name="Legrand L."/>
            <person name="Gill N."/>
            <person name="Kane N.C."/>
            <person name="Bowers J.E."/>
            <person name="Hubner S."/>
            <person name="Bellec A."/>
            <person name="Berard A."/>
            <person name="Berges H."/>
            <person name="Blanchet N."/>
            <person name="Boniface M.C."/>
            <person name="Brunel D."/>
            <person name="Catrice O."/>
            <person name="Chaidir N."/>
            <person name="Claudel C."/>
            <person name="Donnadieu C."/>
            <person name="Faraut T."/>
            <person name="Fievet G."/>
            <person name="Helmstetter N."/>
            <person name="King M."/>
            <person name="Knapp S.J."/>
            <person name="Lai Z."/>
            <person name="Le Paslier M.C."/>
            <person name="Lippi Y."/>
            <person name="Lorenzon L."/>
            <person name="Mandel J.R."/>
            <person name="Marage G."/>
            <person name="Marchand G."/>
            <person name="Marquand E."/>
            <person name="Bret-Mestries E."/>
            <person name="Morien E."/>
            <person name="Nambeesan S."/>
            <person name="Nguyen T."/>
            <person name="Pegot-Espagnet P."/>
            <person name="Pouilly N."/>
            <person name="Raftis F."/>
            <person name="Sallet E."/>
            <person name="Schiex T."/>
            <person name="Thomas J."/>
            <person name="Vandecasteele C."/>
            <person name="Vares D."/>
            <person name="Vear F."/>
            <person name="Vautrin S."/>
            <person name="Crespi M."/>
            <person name="Mangin B."/>
            <person name="Burke J.M."/>
            <person name="Salse J."/>
            <person name="Munos S."/>
            <person name="Vincourt P."/>
            <person name="Rieseberg L.H."/>
            <person name="Langlade N.B."/>
        </authorList>
    </citation>
    <scope>NUCLEOTIDE SEQUENCE</scope>
    <source>
        <tissue evidence="2">Leaves</tissue>
    </source>
</reference>
<dbReference type="InterPro" id="IPR053098">
    <property type="entry name" value="Petuviruses_polyprotein"/>
</dbReference>
<comment type="caution">
    <text evidence="2">The sequence shown here is derived from an EMBL/GenBank/DDBJ whole genome shotgun (WGS) entry which is preliminary data.</text>
</comment>